<dbReference type="EMBL" id="QENY01000014">
    <property type="protein sequence ID" value="PVX52658.1"/>
    <property type="molecule type" value="Genomic_DNA"/>
</dbReference>
<proteinExistence type="predicted"/>
<accession>A0A2U0U4U7</accession>
<keyword evidence="3" id="KW-1185">Reference proteome</keyword>
<organism evidence="2 3">
    <name type="scientific">Hallella colorans</name>
    <dbReference type="NCBI Taxonomy" id="1703337"/>
    <lineage>
        <taxon>Bacteria</taxon>
        <taxon>Pseudomonadati</taxon>
        <taxon>Bacteroidota</taxon>
        <taxon>Bacteroidia</taxon>
        <taxon>Bacteroidales</taxon>
        <taxon>Prevotellaceae</taxon>
        <taxon>Hallella</taxon>
    </lineage>
</organism>
<comment type="caution">
    <text evidence="2">The sequence shown here is derived from an EMBL/GenBank/DDBJ whole genome shotgun (WGS) entry which is preliminary data.</text>
</comment>
<evidence type="ECO:0000256" key="1">
    <source>
        <dbReference type="SAM" id="Phobius"/>
    </source>
</evidence>
<keyword evidence="1" id="KW-0812">Transmembrane</keyword>
<feature type="transmembrane region" description="Helical" evidence="1">
    <location>
        <begin position="20"/>
        <end position="42"/>
    </location>
</feature>
<name>A0A2U0U4U7_9BACT</name>
<reference evidence="2 3" key="1">
    <citation type="submission" date="2018-05" db="EMBL/GenBank/DDBJ databases">
        <title>Genomic Encyclopedia of Type Strains, Phase IV (KMG-IV): sequencing the most valuable type-strain genomes for metagenomic binning, comparative biology and taxonomic classification.</title>
        <authorList>
            <person name="Goeker M."/>
        </authorList>
    </citation>
    <scope>NUCLEOTIDE SEQUENCE [LARGE SCALE GENOMIC DNA]</scope>
    <source>
        <strain evidence="2 3">DSM 100333</strain>
    </source>
</reference>
<dbReference type="AlphaFoldDB" id="A0A2U0U4U7"/>
<sequence length="73" mass="8730">MFSYFAKTLKSFEYQSALKVYYVTILCERCTFVIFHLLVLYLINDNSSLLFCFLPFFGFFSTECFIFANRYPP</sequence>
<evidence type="ECO:0000313" key="2">
    <source>
        <dbReference type="EMBL" id="PVX52658.1"/>
    </source>
</evidence>
<dbReference type="Proteomes" id="UP000245870">
    <property type="component" value="Unassembled WGS sequence"/>
</dbReference>
<protein>
    <submittedName>
        <fullName evidence="2">Uncharacterized protein</fullName>
    </submittedName>
</protein>
<gene>
    <name evidence="2" type="ORF">C7379_1144</name>
</gene>
<feature type="transmembrane region" description="Helical" evidence="1">
    <location>
        <begin position="48"/>
        <end position="68"/>
    </location>
</feature>
<keyword evidence="1" id="KW-1133">Transmembrane helix</keyword>
<keyword evidence="1" id="KW-0472">Membrane</keyword>
<evidence type="ECO:0000313" key="3">
    <source>
        <dbReference type="Proteomes" id="UP000245870"/>
    </source>
</evidence>